<sequence length="356" mass="39767">MFVIIINVRGTFASGSDARGPRSSRDELACCLTSTTTTTIATLLIRPTYDLKSFIKKEFLLSLYSLLAKARKRFPSVPELSTVILIPGVESASTRLEQETSNNFNQELRSTPKVVRIVILRDGFVTSQIQVSYLTNSAAPPLLFDADNDFPLNATIQLFSLPLLSRNSSLLMTRPMLTQCLTAAVLFGGGDVIAQQAVERKGLGQHDLVRTARQTFFGGVLFAPIMTKWYGLLNRLRFATPTKALVYRVYLDQLVLSPVAVVYFYSCMTLLEGKSVNDATERVKSAYISTLVRNWGVFVPTQIVNFAFVPGHLRFVFMGTVSLFWNTYLSYANMQAQRATTHTSNPEKVVITDEWR</sequence>
<comment type="similarity">
    <text evidence="2">Belongs to the peroxisomal membrane protein PXMP2/4 family.</text>
</comment>
<dbReference type="STRING" id="27342.A0A0H2S863"/>
<keyword evidence="7" id="KW-1185">Reference proteome</keyword>
<gene>
    <name evidence="6" type="ORF">SCHPADRAFT_956583</name>
</gene>
<evidence type="ECO:0000256" key="4">
    <source>
        <dbReference type="ARBA" id="ARBA00022989"/>
    </source>
</evidence>
<evidence type="ECO:0000256" key="3">
    <source>
        <dbReference type="ARBA" id="ARBA00022692"/>
    </source>
</evidence>
<keyword evidence="3" id="KW-0812">Transmembrane</keyword>
<dbReference type="Proteomes" id="UP000053477">
    <property type="component" value="Unassembled WGS sequence"/>
</dbReference>
<dbReference type="GO" id="GO:0016020">
    <property type="term" value="C:membrane"/>
    <property type="evidence" value="ECO:0007669"/>
    <property type="project" value="UniProtKB-SubCell"/>
</dbReference>
<evidence type="ECO:0000256" key="2">
    <source>
        <dbReference type="ARBA" id="ARBA00006824"/>
    </source>
</evidence>
<reference evidence="6 7" key="1">
    <citation type="submission" date="2015-04" db="EMBL/GenBank/DDBJ databases">
        <title>Complete genome sequence of Schizopora paradoxa KUC8140, a cosmopolitan wood degrader in East Asia.</title>
        <authorList>
            <consortium name="DOE Joint Genome Institute"/>
            <person name="Min B."/>
            <person name="Park H."/>
            <person name="Jang Y."/>
            <person name="Kim J.-J."/>
            <person name="Kim K.H."/>
            <person name="Pangilinan J."/>
            <person name="Lipzen A."/>
            <person name="Riley R."/>
            <person name="Grigoriev I.V."/>
            <person name="Spatafora J.W."/>
            <person name="Choi I.-G."/>
        </authorList>
    </citation>
    <scope>NUCLEOTIDE SEQUENCE [LARGE SCALE GENOMIC DNA]</scope>
    <source>
        <strain evidence="6 7">KUC8140</strain>
    </source>
</reference>
<dbReference type="PANTHER" id="PTHR11266:SF17">
    <property type="entry name" value="PROTEIN MPV17"/>
    <property type="match status" value="1"/>
</dbReference>
<keyword evidence="4" id="KW-1133">Transmembrane helix</keyword>
<evidence type="ECO:0000256" key="5">
    <source>
        <dbReference type="ARBA" id="ARBA00023136"/>
    </source>
</evidence>
<comment type="subcellular location">
    <subcellularLocation>
        <location evidence="1">Membrane</location>
        <topology evidence="1">Multi-pass membrane protein</topology>
    </subcellularLocation>
</comment>
<accession>A0A0H2S863</accession>
<proteinExistence type="inferred from homology"/>
<keyword evidence="5" id="KW-0472">Membrane</keyword>
<evidence type="ECO:0000313" key="6">
    <source>
        <dbReference type="EMBL" id="KLO17863.1"/>
    </source>
</evidence>
<evidence type="ECO:0000313" key="7">
    <source>
        <dbReference type="Proteomes" id="UP000053477"/>
    </source>
</evidence>
<dbReference type="InterPro" id="IPR007248">
    <property type="entry name" value="Mpv17_PMP22"/>
</dbReference>
<dbReference type="Pfam" id="PF04117">
    <property type="entry name" value="Mpv17_PMP22"/>
    <property type="match status" value="1"/>
</dbReference>
<dbReference type="EMBL" id="KQ085900">
    <property type="protein sequence ID" value="KLO17863.1"/>
    <property type="molecule type" value="Genomic_DNA"/>
</dbReference>
<protein>
    <submittedName>
        <fullName evidence="6">Uncharacterized protein</fullName>
    </submittedName>
</protein>
<dbReference type="InParanoid" id="A0A0H2S863"/>
<dbReference type="GO" id="GO:0005739">
    <property type="term" value="C:mitochondrion"/>
    <property type="evidence" value="ECO:0007669"/>
    <property type="project" value="TreeGrafter"/>
</dbReference>
<name>A0A0H2S863_9AGAM</name>
<evidence type="ECO:0000256" key="1">
    <source>
        <dbReference type="ARBA" id="ARBA00004141"/>
    </source>
</evidence>
<dbReference type="AlphaFoldDB" id="A0A0H2S863"/>
<dbReference type="PANTHER" id="PTHR11266">
    <property type="entry name" value="PEROXISOMAL MEMBRANE PROTEIN 2, PXMP2 MPV17"/>
    <property type="match status" value="1"/>
</dbReference>
<organism evidence="6 7">
    <name type="scientific">Schizopora paradoxa</name>
    <dbReference type="NCBI Taxonomy" id="27342"/>
    <lineage>
        <taxon>Eukaryota</taxon>
        <taxon>Fungi</taxon>
        <taxon>Dikarya</taxon>
        <taxon>Basidiomycota</taxon>
        <taxon>Agaricomycotina</taxon>
        <taxon>Agaricomycetes</taxon>
        <taxon>Hymenochaetales</taxon>
        <taxon>Schizoporaceae</taxon>
        <taxon>Schizopora</taxon>
    </lineage>
</organism>
<dbReference type="OrthoDB" id="430207at2759"/>